<dbReference type="Pfam" id="PF12704">
    <property type="entry name" value="MacB_PCD"/>
    <property type="match status" value="1"/>
</dbReference>
<dbReference type="RefSeq" id="WP_074462565.1">
    <property type="nucleotide sequence ID" value="NZ_FMUR01000011.1"/>
</dbReference>
<keyword evidence="1" id="KW-0472">Membrane</keyword>
<sequence>MDKEKVSEFNDKAKNKIKTFFIEAKVPLILITILLLIDLILGIITRFLVGKMPDQNVIDRISADENWAHVSVFYAQNQCIDENSIKKLEYDFKNKMVDEGGINEKKLDFCSCYSAQGAVSISYDSDKEPYKVRAIGVGGDFFLFHPLNFVAGSAFKDDPTMPNYIVLDKQVAWDIFGSSDICGEVVYIEGFPHYVAGVVDRDEGRFNEAAGLKEPIIYMSYESLSRFGEIYSGRTVEKEISETGQKAKFGGINCYEIACPNPVEGIVCKYITESCGLDGGSVHICENSERFKPMSLLEVAASFGTRSMWQKAIYYPYWENIARGYEDILSVLFVIGLFLKVSAGVTVILFVKSCYVRRETDFSGFMQKLADKKYELEVKMNDRKKKKEDK</sequence>
<dbReference type="InterPro" id="IPR025857">
    <property type="entry name" value="MacB_PCD"/>
</dbReference>
<accession>A0A1G5EM64</accession>
<name>A0A1G5EM64_9FIRM</name>
<feature type="transmembrane region" description="Helical" evidence="1">
    <location>
        <begin position="26"/>
        <end position="49"/>
    </location>
</feature>
<dbReference type="OrthoDB" id="1840461at2"/>
<dbReference type="Proteomes" id="UP000183047">
    <property type="component" value="Unassembled WGS sequence"/>
</dbReference>
<proteinExistence type="predicted"/>
<protein>
    <recommendedName>
        <fullName evidence="2">MacB-like periplasmic core domain-containing protein</fullName>
    </recommendedName>
</protein>
<dbReference type="EMBL" id="FMUR01000011">
    <property type="protein sequence ID" value="SCY27760.1"/>
    <property type="molecule type" value="Genomic_DNA"/>
</dbReference>
<evidence type="ECO:0000259" key="2">
    <source>
        <dbReference type="Pfam" id="PF12704"/>
    </source>
</evidence>
<feature type="domain" description="MacB-like periplasmic core" evidence="2">
    <location>
        <begin position="43"/>
        <end position="227"/>
    </location>
</feature>
<evidence type="ECO:0000313" key="3">
    <source>
        <dbReference type="EMBL" id="SCY27760.1"/>
    </source>
</evidence>
<keyword evidence="1" id="KW-1133">Transmembrane helix</keyword>
<feature type="transmembrane region" description="Helical" evidence="1">
    <location>
        <begin position="328"/>
        <end position="351"/>
    </location>
</feature>
<dbReference type="AlphaFoldDB" id="A0A1G5EM64"/>
<keyword evidence="1" id="KW-0812">Transmembrane</keyword>
<gene>
    <name evidence="3" type="ORF">SAMN02910451_01997</name>
</gene>
<organism evidence="3 4">
    <name type="scientific">Butyrivibrio hungatei</name>
    <dbReference type="NCBI Taxonomy" id="185008"/>
    <lineage>
        <taxon>Bacteria</taxon>
        <taxon>Bacillati</taxon>
        <taxon>Bacillota</taxon>
        <taxon>Clostridia</taxon>
        <taxon>Lachnospirales</taxon>
        <taxon>Lachnospiraceae</taxon>
        <taxon>Butyrivibrio</taxon>
    </lineage>
</organism>
<evidence type="ECO:0000313" key="4">
    <source>
        <dbReference type="Proteomes" id="UP000183047"/>
    </source>
</evidence>
<reference evidence="4" key="1">
    <citation type="submission" date="2016-10" db="EMBL/GenBank/DDBJ databases">
        <authorList>
            <person name="Varghese N."/>
            <person name="Submissions S."/>
        </authorList>
    </citation>
    <scope>NUCLEOTIDE SEQUENCE [LARGE SCALE GENOMIC DNA]</scope>
    <source>
        <strain evidence="4">XBD2006</strain>
    </source>
</reference>
<keyword evidence="4" id="KW-1185">Reference proteome</keyword>
<evidence type="ECO:0000256" key="1">
    <source>
        <dbReference type="SAM" id="Phobius"/>
    </source>
</evidence>